<accession>A0A9D9DYV1</accession>
<evidence type="ECO:0000313" key="3">
    <source>
        <dbReference type="Proteomes" id="UP000823615"/>
    </source>
</evidence>
<reference evidence="2" key="2">
    <citation type="journal article" date="2021" name="PeerJ">
        <title>Extensive microbial diversity within the chicken gut microbiome revealed by metagenomics and culture.</title>
        <authorList>
            <person name="Gilroy R."/>
            <person name="Ravi A."/>
            <person name="Getino M."/>
            <person name="Pursley I."/>
            <person name="Horton D.L."/>
            <person name="Alikhan N.F."/>
            <person name="Baker D."/>
            <person name="Gharbi K."/>
            <person name="Hall N."/>
            <person name="Watson M."/>
            <person name="Adriaenssens E.M."/>
            <person name="Foster-Nyarko E."/>
            <person name="Jarju S."/>
            <person name="Secka A."/>
            <person name="Antonio M."/>
            <person name="Oren A."/>
            <person name="Chaudhuri R.R."/>
            <person name="La Ragione R."/>
            <person name="Hildebrand F."/>
            <person name="Pallen M.J."/>
        </authorList>
    </citation>
    <scope>NUCLEOTIDE SEQUENCE</scope>
    <source>
        <strain evidence="2">7293</strain>
    </source>
</reference>
<sequence>MKKSILIGVLAALMLFAFTACEGGTASVDYIRDVYATQVTETAYLPGETVSLSDYTFTALMYDGRTKDVAASDIVFDSLVVPADAKETDKITGKYKGSDISVELDFNLATVGSVTIDADDVTVKEYIEAVSANDSKDEYKDKSLDLTGLQFTVKYTDENEVAGEKTFAYSDIDSKAVTAGFKSGSTWELTAVEVEAGSASRTVAVKYANVDAGEYTVTLVPNYIKELELKATDGYKVYRNATTNNKLAYDDTKAKGVYMEATWDNGETSVVPKAQVVYVGENNATIINIETITIPPTGSSVSLTAKYIPASDAASELGIGVSDTAAALNVDVADESIIDLTFANIPATLEQGDYTKEKIAADFTVKPVYASGSTASTPLDYTSTGDGYVFTAPADLDLTEAALGRTEFTVKATVGTLTFEKSFTTVIVEADGE</sequence>
<evidence type="ECO:0000313" key="2">
    <source>
        <dbReference type="EMBL" id="MBO8436397.1"/>
    </source>
</evidence>
<proteinExistence type="predicted"/>
<protein>
    <submittedName>
        <fullName evidence="2">Uncharacterized protein</fullName>
    </submittedName>
</protein>
<evidence type="ECO:0000256" key="1">
    <source>
        <dbReference type="SAM" id="SignalP"/>
    </source>
</evidence>
<gene>
    <name evidence="2" type="ORF">IAA97_05415</name>
</gene>
<dbReference type="EMBL" id="JADIMT010000066">
    <property type="protein sequence ID" value="MBO8436397.1"/>
    <property type="molecule type" value="Genomic_DNA"/>
</dbReference>
<feature type="signal peptide" evidence="1">
    <location>
        <begin position="1"/>
        <end position="22"/>
    </location>
</feature>
<feature type="chain" id="PRO_5039259995" evidence="1">
    <location>
        <begin position="23"/>
        <end position="433"/>
    </location>
</feature>
<comment type="caution">
    <text evidence="2">The sequence shown here is derived from an EMBL/GenBank/DDBJ whole genome shotgun (WGS) entry which is preliminary data.</text>
</comment>
<dbReference type="PROSITE" id="PS51257">
    <property type="entry name" value="PROKAR_LIPOPROTEIN"/>
    <property type="match status" value="1"/>
</dbReference>
<dbReference type="Proteomes" id="UP000823615">
    <property type="component" value="Unassembled WGS sequence"/>
</dbReference>
<organism evidence="2 3">
    <name type="scientific">Candidatus Ornithospirochaeta stercoripullorum</name>
    <dbReference type="NCBI Taxonomy" id="2840899"/>
    <lineage>
        <taxon>Bacteria</taxon>
        <taxon>Pseudomonadati</taxon>
        <taxon>Spirochaetota</taxon>
        <taxon>Spirochaetia</taxon>
        <taxon>Spirochaetales</taxon>
        <taxon>Spirochaetaceae</taxon>
        <taxon>Spirochaetaceae incertae sedis</taxon>
        <taxon>Candidatus Ornithospirochaeta</taxon>
    </lineage>
</organism>
<dbReference type="AlphaFoldDB" id="A0A9D9DYV1"/>
<reference evidence="2" key="1">
    <citation type="submission" date="2020-10" db="EMBL/GenBank/DDBJ databases">
        <authorList>
            <person name="Gilroy R."/>
        </authorList>
    </citation>
    <scope>NUCLEOTIDE SEQUENCE</scope>
    <source>
        <strain evidence="2">7293</strain>
    </source>
</reference>
<keyword evidence="1" id="KW-0732">Signal</keyword>
<name>A0A9D9DYV1_9SPIO</name>